<sequence length="305" mass="33792">MASLPDIPDDLRKLMAEVGPKWATDTRGHIKLMIDRFSEVLVHAPKDAAEVVSNVSYGPHERQRFDVFRPLNDVRVENGRRPGLVFVHGGAFTEGSRHRSSEVYANVLHYFAQHGIVGINSGYRLAPDAIYPEATRDISKIVQWMRDNADELGVDPNRVFLMGHSAGGAHVGSYAYNKSLQPEGGPGLAGLIIVSGRMRADNRSDNPNARRVEAYYGSDSSTYNDVTPITHVDADSMPTFIAMAEFENPLIDVYCLELAHRLADAKGFAPPVLWLKEHNHTSIIAHVNTSEEVLGQAILRFIDEH</sequence>
<dbReference type="PANTHER" id="PTHR48081">
    <property type="entry name" value="AB HYDROLASE SUPERFAMILY PROTEIN C4A8.06C"/>
    <property type="match status" value="1"/>
</dbReference>
<name>A0A1W6ZS66_9HYPH</name>
<dbReference type="OrthoDB" id="9771666at2"/>
<dbReference type="EMBL" id="CP021112">
    <property type="protein sequence ID" value="ARQ00118.1"/>
    <property type="molecule type" value="Genomic_DNA"/>
</dbReference>
<dbReference type="SUPFAM" id="SSF53474">
    <property type="entry name" value="alpha/beta-Hydrolases"/>
    <property type="match status" value="1"/>
</dbReference>
<evidence type="ECO:0000259" key="2">
    <source>
        <dbReference type="Pfam" id="PF20434"/>
    </source>
</evidence>
<keyword evidence="1" id="KW-0378">Hydrolase</keyword>
<dbReference type="InterPro" id="IPR050300">
    <property type="entry name" value="GDXG_lipolytic_enzyme"/>
</dbReference>
<keyword evidence="4" id="KW-1185">Reference proteome</keyword>
<protein>
    <recommendedName>
        <fullName evidence="2">BD-FAE-like domain-containing protein</fullName>
    </recommendedName>
</protein>
<dbReference type="AlphaFoldDB" id="A0A1W6ZS66"/>
<organism evidence="3 4">
    <name type="scientific">Pseudorhodoplanes sinuspersici</name>
    <dbReference type="NCBI Taxonomy" id="1235591"/>
    <lineage>
        <taxon>Bacteria</taxon>
        <taxon>Pseudomonadati</taxon>
        <taxon>Pseudomonadota</taxon>
        <taxon>Alphaproteobacteria</taxon>
        <taxon>Hyphomicrobiales</taxon>
        <taxon>Pseudorhodoplanes</taxon>
    </lineage>
</organism>
<proteinExistence type="predicted"/>
<reference evidence="3 4" key="1">
    <citation type="submission" date="2017-05" db="EMBL/GenBank/DDBJ databases">
        <title>Full genome sequence of Pseudorhodoplanes sinuspersici.</title>
        <authorList>
            <person name="Dastgheib S.M.M."/>
            <person name="Shavandi M."/>
            <person name="Tirandaz H."/>
        </authorList>
    </citation>
    <scope>NUCLEOTIDE SEQUENCE [LARGE SCALE GENOMIC DNA]</scope>
    <source>
        <strain evidence="3 4">RIPI110</strain>
    </source>
</reference>
<dbReference type="GO" id="GO:0016787">
    <property type="term" value="F:hydrolase activity"/>
    <property type="evidence" value="ECO:0007669"/>
    <property type="project" value="UniProtKB-KW"/>
</dbReference>
<dbReference type="Gene3D" id="3.40.50.1820">
    <property type="entry name" value="alpha/beta hydrolase"/>
    <property type="match status" value="1"/>
</dbReference>
<dbReference type="KEGG" id="psin:CAK95_14280"/>
<gene>
    <name evidence="3" type="ORF">CAK95_14280</name>
</gene>
<evidence type="ECO:0000313" key="4">
    <source>
        <dbReference type="Proteomes" id="UP000194137"/>
    </source>
</evidence>
<evidence type="ECO:0000256" key="1">
    <source>
        <dbReference type="ARBA" id="ARBA00022801"/>
    </source>
</evidence>
<dbReference type="Pfam" id="PF20434">
    <property type="entry name" value="BD-FAE"/>
    <property type="match status" value="1"/>
</dbReference>
<dbReference type="InterPro" id="IPR029058">
    <property type="entry name" value="AB_hydrolase_fold"/>
</dbReference>
<dbReference type="Proteomes" id="UP000194137">
    <property type="component" value="Chromosome"/>
</dbReference>
<dbReference type="STRING" id="1235591.CAK95_14280"/>
<evidence type="ECO:0000313" key="3">
    <source>
        <dbReference type="EMBL" id="ARQ00118.1"/>
    </source>
</evidence>
<dbReference type="InterPro" id="IPR049492">
    <property type="entry name" value="BD-FAE-like_dom"/>
</dbReference>
<feature type="domain" description="BD-FAE-like" evidence="2">
    <location>
        <begin position="78"/>
        <end position="170"/>
    </location>
</feature>
<dbReference type="RefSeq" id="WP_086088515.1">
    <property type="nucleotide sequence ID" value="NZ_CP021112.1"/>
</dbReference>
<accession>A0A1W6ZS66</accession>